<dbReference type="KEGG" id="mten:GWK48_04165"/>
<dbReference type="Proteomes" id="UP000509301">
    <property type="component" value="Chromosome"/>
</dbReference>
<dbReference type="GeneID" id="55641116"/>
<evidence type="ECO:0000313" key="2">
    <source>
        <dbReference type="Proteomes" id="UP000509301"/>
    </source>
</evidence>
<dbReference type="OrthoDB" id="34513at2157"/>
<keyword evidence="2" id="KW-1185">Reference proteome</keyword>
<name>A0A6N0NSK4_9CREN</name>
<proteinExistence type="predicted"/>
<dbReference type="AlphaFoldDB" id="A0A6N0NSK4"/>
<sequence length="211" mass="23782">MKFTLAYSDDKDLVPLRPLLEGAVDRDIVLEPIRIKEDNLKFEFYRYDLVYLPLPLLNYIKDVKFISNGAKIADRIGLVGQCSGLKVCVQNSNSTEYYYMKIFNQKYSVTIGQNCECSVGVDNVNVDLTQSWHERCGSLPVVLKMIAVNVNDDVIPKIKIAIRESASIVANTGYTSQLSKELGLKGRQAVECFITKCREAELCSKNSFSIF</sequence>
<organism evidence="1 2">
    <name type="scientific">Metallosphaera tengchongensis</name>
    <dbReference type="NCBI Taxonomy" id="1532350"/>
    <lineage>
        <taxon>Archaea</taxon>
        <taxon>Thermoproteota</taxon>
        <taxon>Thermoprotei</taxon>
        <taxon>Sulfolobales</taxon>
        <taxon>Sulfolobaceae</taxon>
        <taxon>Metallosphaera</taxon>
    </lineage>
</organism>
<evidence type="ECO:0000313" key="1">
    <source>
        <dbReference type="EMBL" id="QKQ99691.1"/>
    </source>
</evidence>
<protein>
    <submittedName>
        <fullName evidence="1">Uncharacterized protein</fullName>
    </submittedName>
</protein>
<accession>A0A6N0NSK4</accession>
<gene>
    <name evidence="1" type="ORF">GWK48_04165</name>
</gene>
<dbReference type="EMBL" id="CP049074">
    <property type="protein sequence ID" value="QKQ99691.1"/>
    <property type="molecule type" value="Genomic_DNA"/>
</dbReference>
<dbReference type="RefSeq" id="WP_174629898.1">
    <property type="nucleotide sequence ID" value="NZ_CP049074.1"/>
</dbReference>
<reference evidence="1 2" key="1">
    <citation type="submission" date="2020-02" db="EMBL/GenBank/DDBJ databases">
        <title>Comparative genome analysis reveals the metabolism and evolution of the thermophilic archaeal genus Metallosphaera.</title>
        <authorList>
            <person name="Jiang C."/>
        </authorList>
    </citation>
    <scope>NUCLEOTIDE SEQUENCE [LARGE SCALE GENOMIC DNA]</scope>
    <source>
        <strain evidence="1 2">Ric-A</strain>
    </source>
</reference>